<evidence type="ECO:0000256" key="6">
    <source>
        <dbReference type="ARBA" id="ARBA00023242"/>
    </source>
</evidence>
<evidence type="ECO:0000313" key="11">
    <source>
        <dbReference type="Proteomes" id="UP000541444"/>
    </source>
</evidence>
<keyword evidence="3 8" id="KW-0805">Transcription regulation</keyword>
<keyword evidence="5 8" id="KW-0804">Transcription</keyword>
<keyword evidence="8" id="KW-0678">Repressor</keyword>
<dbReference type="InterPro" id="IPR044835">
    <property type="entry name" value="ARF_plant"/>
</dbReference>
<gene>
    <name evidence="10" type="ORF">GIB67_019512</name>
</gene>
<dbReference type="SUPFAM" id="SSF54277">
    <property type="entry name" value="CAD &amp; PB1 domains"/>
    <property type="match status" value="1"/>
</dbReference>
<keyword evidence="7 8" id="KW-0927">Auxin signaling pathway</keyword>
<dbReference type="GO" id="GO:0009734">
    <property type="term" value="P:auxin-activated signaling pathway"/>
    <property type="evidence" value="ECO:0007669"/>
    <property type="project" value="UniProtKB-UniRule"/>
</dbReference>
<comment type="subcellular location">
    <subcellularLocation>
        <location evidence="1 8">Nucleus</location>
    </subcellularLocation>
</comment>
<evidence type="ECO:0000256" key="2">
    <source>
        <dbReference type="ARBA" id="ARBA00007853"/>
    </source>
</evidence>
<dbReference type="InterPro" id="IPR010525">
    <property type="entry name" value="ARF_dom"/>
</dbReference>
<comment type="subunit">
    <text evidence="8">Homodimers and heterodimers.</text>
</comment>
<evidence type="ECO:0000256" key="4">
    <source>
        <dbReference type="ARBA" id="ARBA00023125"/>
    </source>
</evidence>
<comment type="function">
    <text evidence="8">Aux/IAA proteins are short-lived transcriptional factors that function as repressors of early auxin response genes at low auxin concentrations.</text>
</comment>
<evidence type="ECO:0000256" key="7">
    <source>
        <dbReference type="ARBA" id="ARBA00023294"/>
    </source>
</evidence>
<evidence type="ECO:0000256" key="8">
    <source>
        <dbReference type="RuleBase" id="RU004549"/>
    </source>
</evidence>
<dbReference type="Pfam" id="PF06507">
    <property type="entry name" value="ARF_AD"/>
    <property type="match status" value="1"/>
</dbReference>
<evidence type="ECO:0000256" key="3">
    <source>
        <dbReference type="ARBA" id="ARBA00023015"/>
    </source>
</evidence>
<dbReference type="Gene3D" id="3.10.20.90">
    <property type="entry name" value="Phosphatidylinositol 3-kinase Catalytic Subunit, Chain A, domain 1"/>
    <property type="match status" value="1"/>
</dbReference>
<dbReference type="PANTHER" id="PTHR31384:SF10">
    <property type="entry name" value="AUXIN RESPONSE FACTOR 5"/>
    <property type="match status" value="1"/>
</dbReference>
<reference evidence="10 11" key="1">
    <citation type="journal article" date="2020" name="IScience">
        <title>Genome Sequencing of the Endangered Kingdonia uniflora (Circaeasteraceae, Ranunculales) Reveals Potential Mechanisms of Evolutionary Specialization.</title>
        <authorList>
            <person name="Sun Y."/>
            <person name="Deng T."/>
            <person name="Zhang A."/>
            <person name="Moore M.J."/>
            <person name="Landis J.B."/>
            <person name="Lin N."/>
            <person name="Zhang H."/>
            <person name="Zhang X."/>
            <person name="Huang J."/>
            <person name="Zhang X."/>
            <person name="Sun H."/>
            <person name="Wang H."/>
        </authorList>
    </citation>
    <scope>NUCLEOTIDE SEQUENCE [LARGE SCALE GENOMIC DNA]</scope>
    <source>
        <strain evidence="10">TB1705</strain>
        <tissue evidence="10">Leaf</tissue>
    </source>
</reference>
<dbReference type="AlphaFoldDB" id="A0A7J7N0P6"/>
<dbReference type="Gene3D" id="2.30.30.1040">
    <property type="match status" value="1"/>
</dbReference>
<dbReference type="FunFam" id="3.10.20.90:FF:000047">
    <property type="entry name" value="Auxin response factor"/>
    <property type="match status" value="1"/>
</dbReference>
<comment type="similarity">
    <text evidence="8">Belongs to the Aux/IAA family.</text>
</comment>
<dbReference type="PANTHER" id="PTHR31384">
    <property type="entry name" value="AUXIN RESPONSE FACTOR 4-RELATED"/>
    <property type="match status" value="1"/>
</dbReference>
<evidence type="ECO:0000259" key="9">
    <source>
        <dbReference type="PROSITE" id="PS51745"/>
    </source>
</evidence>
<dbReference type="PROSITE" id="PS51745">
    <property type="entry name" value="PB1"/>
    <property type="match status" value="1"/>
</dbReference>
<comment type="similarity">
    <text evidence="2">Belongs to the ARF family.</text>
</comment>
<dbReference type="InterPro" id="IPR033389">
    <property type="entry name" value="AUX/IAA_dom"/>
</dbReference>
<protein>
    <recommendedName>
        <fullName evidence="8">Auxin-responsive protein</fullName>
    </recommendedName>
</protein>
<dbReference type="FunFam" id="2.30.30.1040:FF:000001">
    <property type="entry name" value="Auxin response factor"/>
    <property type="match status" value="1"/>
</dbReference>
<dbReference type="InterPro" id="IPR053793">
    <property type="entry name" value="PB1-like"/>
</dbReference>
<dbReference type="EMBL" id="JACGCM010001161">
    <property type="protein sequence ID" value="KAF6160572.1"/>
    <property type="molecule type" value="Genomic_DNA"/>
</dbReference>
<evidence type="ECO:0000313" key="10">
    <source>
        <dbReference type="EMBL" id="KAF6160572.1"/>
    </source>
</evidence>
<keyword evidence="4" id="KW-0238">DNA-binding</keyword>
<dbReference type="Pfam" id="PF02309">
    <property type="entry name" value="AUX_IAA"/>
    <property type="match status" value="1"/>
</dbReference>
<evidence type="ECO:0000256" key="1">
    <source>
        <dbReference type="ARBA" id="ARBA00004123"/>
    </source>
</evidence>
<dbReference type="GO" id="GO:0005634">
    <property type="term" value="C:nucleus"/>
    <property type="evidence" value="ECO:0007669"/>
    <property type="project" value="UniProtKB-SubCell"/>
</dbReference>
<dbReference type="Proteomes" id="UP000541444">
    <property type="component" value="Unassembled WGS sequence"/>
</dbReference>
<sequence length="790" mass="88051">MQRVWNQEFGFFRSNLNVLCTEAHRGRLWQTLPGLRFGCVGFNVGRGFVIVGVGNSDAVVLVGRDNRGRSRPWERSTSVGDVVGVRRGCKIEWFTCCWHEVELLVGSGTLAGLDFALGLARMDQKGSMWGLSLPRPYYCCPPSILAIGFAAPTPAIWDLVGGSTMPYIGGSLLGFFIVIAVKRSRESRRSVTLGTPENSSTVWYMGSIIGISDIDPLRWPSSKWRNLQVEWDEAGSVEKPNRICLWDIDTPDNLYQFSSLASSLKRPMHPIVAGTFLPELVNMYYPHVFTFSVQGAEIKWGNVVKRPFLSIPEIETHDLSYNPFPSLASKHLAQNLLRPPSSCLLGAFSCSPQSSIVQGSTPQAAQKCIESLSHQKPHILPSQNLLANYVNPPRNCTNPLLNLDTYITSQIPISEKCQALCTNKIQLSDTEKQKKIHMGNSLIHQNPINQHLFLEKEPTIHVQTNPNFVRHQINSPQLERSTLNGLFPFPSQFLTQYQLAEDWNLQSATFQPLNEFISPEQNPSTIFPDIVNQIAPSLGQEIWGLQSNHDLRYASQAEELSLCPQQEPTSDPGVPKLCEVKETLEESKDRSEIYNNLHFDPSISSDLLDTFGSLGDICFQNPSDCLVCSLSSSQGIQSKITTTSFPDTQDFSLQEFPNTSGGTSSSNVDFDETSLYQNGSWQQLSPHLRTYTKVQKLGSVGRSIDVSSFKNYDELRFAIACMFSLEGLLDDPKGSGWELVYVDYENDVLLVGDDPWEEFVSCVRCIRVVSPSEIQKLGEDNGNLNTVING</sequence>
<comment type="caution">
    <text evidence="10">The sequence shown here is derived from an EMBL/GenBank/DDBJ whole genome shotgun (WGS) entry which is preliminary data.</text>
</comment>
<name>A0A7J7N0P6_9MAGN</name>
<keyword evidence="11" id="KW-1185">Reference proteome</keyword>
<accession>A0A7J7N0P6</accession>
<proteinExistence type="inferred from homology"/>
<feature type="domain" description="PB1" evidence="9">
    <location>
        <begin position="689"/>
        <end position="773"/>
    </location>
</feature>
<dbReference type="GO" id="GO:0006355">
    <property type="term" value="P:regulation of DNA-templated transcription"/>
    <property type="evidence" value="ECO:0007669"/>
    <property type="project" value="InterPro"/>
</dbReference>
<keyword evidence="6 8" id="KW-0539">Nucleus</keyword>
<evidence type="ECO:0000256" key="5">
    <source>
        <dbReference type="ARBA" id="ARBA00023163"/>
    </source>
</evidence>
<organism evidence="10 11">
    <name type="scientific">Kingdonia uniflora</name>
    <dbReference type="NCBI Taxonomy" id="39325"/>
    <lineage>
        <taxon>Eukaryota</taxon>
        <taxon>Viridiplantae</taxon>
        <taxon>Streptophyta</taxon>
        <taxon>Embryophyta</taxon>
        <taxon>Tracheophyta</taxon>
        <taxon>Spermatophyta</taxon>
        <taxon>Magnoliopsida</taxon>
        <taxon>Ranunculales</taxon>
        <taxon>Circaeasteraceae</taxon>
        <taxon>Kingdonia</taxon>
    </lineage>
</organism>
<dbReference type="GO" id="GO:0003677">
    <property type="term" value="F:DNA binding"/>
    <property type="evidence" value="ECO:0007669"/>
    <property type="project" value="UniProtKB-KW"/>
</dbReference>